<reference evidence="9" key="1">
    <citation type="submission" date="2018-06" db="EMBL/GenBank/DDBJ databases">
        <authorList>
            <person name="Zhirakovskaya E."/>
        </authorList>
    </citation>
    <scope>NUCLEOTIDE SEQUENCE</scope>
</reference>
<dbReference type="SUPFAM" id="SSF103481">
    <property type="entry name" value="Multidrug resistance efflux transporter EmrE"/>
    <property type="match status" value="2"/>
</dbReference>
<dbReference type="InterPro" id="IPR037185">
    <property type="entry name" value="EmrE-like"/>
</dbReference>
<proteinExistence type="inferred from homology"/>
<evidence type="ECO:0000256" key="5">
    <source>
        <dbReference type="ARBA" id="ARBA00022692"/>
    </source>
</evidence>
<evidence type="ECO:0000256" key="3">
    <source>
        <dbReference type="ARBA" id="ARBA00022448"/>
    </source>
</evidence>
<dbReference type="PANTHER" id="PTHR32322:SF2">
    <property type="entry name" value="EAMA DOMAIN-CONTAINING PROTEIN"/>
    <property type="match status" value="1"/>
</dbReference>
<feature type="transmembrane region" description="Helical" evidence="8">
    <location>
        <begin position="78"/>
        <end position="94"/>
    </location>
</feature>
<dbReference type="NCBIfam" id="TIGR00688">
    <property type="entry name" value="rarD"/>
    <property type="match status" value="1"/>
</dbReference>
<evidence type="ECO:0000313" key="9">
    <source>
        <dbReference type="EMBL" id="VAW25027.1"/>
    </source>
</evidence>
<feature type="transmembrane region" description="Helical" evidence="8">
    <location>
        <begin position="138"/>
        <end position="158"/>
    </location>
</feature>
<dbReference type="EMBL" id="UOEQ01000576">
    <property type="protein sequence ID" value="VAW25027.1"/>
    <property type="molecule type" value="Genomic_DNA"/>
</dbReference>
<sequence length="226" mass="24778">MNIGLSAAVLALNWLVFIWAVETQRVVEVSLGYFINPLVNVTLGMVLLGEKQNRWQWLAIAIAIIAMIVQAIGMGAVPIISLTLAISFGFYGYLRKTVSVGSAPGLFIETLLMLPFAIIFLLYVFMTTGAGPHGDPKLLAYLVLTGPATAGALLIFAFAARRMRLTTLGMFQYIAPSMHFIIAIWVFNEPLNNIQLFSFVLIWISIGVYTFDSAGLTRKKEGKING</sequence>
<accession>A0A3B0UI58</accession>
<feature type="transmembrane region" description="Helical" evidence="8">
    <location>
        <begin position="55"/>
        <end position="72"/>
    </location>
</feature>
<feature type="transmembrane region" description="Helical" evidence="8">
    <location>
        <begin position="30"/>
        <end position="48"/>
    </location>
</feature>
<comment type="similarity">
    <text evidence="2">Belongs to the EamA transporter family.</text>
</comment>
<keyword evidence="7 8" id="KW-0472">Membrane</keyword>
<evidence type="ECO:0000256" key="1">
    <source>
        <dbReference type="ARBA" id="ARBA00004651"/>
    </source>
</evidence>
<evidence type="ECO:0000256" key="4">
    <source>
        <dbReference type="ARBA" id="ARBA00022475"/>
    </source>
</evidence>
<evidence type="ECO:0000256" key="2">
    <source>
        <dbReference type="ARBA" id="ARBA00007362"/>
    </source>
</evidence>
<dbReference type="GO" id="GO:0005886">
    <property type="term" value="C:plasma membrane"/>
    <property type="evidence" value="ECO:0007669"/>
    <property type="project" value="UniProtKB-SubCell"/>
</dbReference>
<keyword evidence="5 8" id="KW-0812">Transmembrane</keyword>
<feature type="transmembrane region" description="Helical" evidence="8">
    <location>
        <begin position="170"/>
        <end position="188"/>
    </location>
</feature>
<evidence type="ECO:0000256" key="8">
    <source>
        <dbReference type="SAM" id="Phobius"/>
    </source>
</evidence>
<comment type="subcellular location">
    <subcellularLocation>
        <location evidence="1">Cell membrane</location>
        <topology evidence="1">Multi-pass membrane protein</topology>
    </subcellularLocation>
</comment>
<feature type="transmembrane region" description="Helical" evidence="8">
    <location>
        <begin position="106"/>
        <end position="126"/>
    </location>
</feature>
<dbReference type="PANTHER" id="PTHR32322">
    <property type="entry name" value="INNER MEMBRANE TRANSPORTER"/>
    <property type="match status" value="1"/>
</dbReference>
<keyword evidence="4" id="KW-1003">Cell membrane</keyword>
<name>A0A3B0UI58_9ZZZZ</name>
<keyword evidence="3" id="KW-0813">Transport</keyword>
<evidence type="ECO:0000256" key="6">
    <source>
        <dbReference type="ARBA" id="ARBA00022989"/>
    </source>
</evidence>
<feature type="transmembrane region" description="Helical" evidence="8">
    <location>
        <begin position="194"/>
        <end position="211"/>
    </location>
</feature>
<evidence type="ECO:0000256" key="7">
    <source>
        <dbReference type="ARBA" id="ARBA00023136"/>
    </source>
</evidence>
<dbReference type="InterPro" id="IPR050638">
    <property type="entry name" value="AA-Vitamin_Transporters"/>
</dbReference>
<gene>
    <name evidence="9" type="ORF">MNBD_ALPHA11-1952</name>
</gene>
<protein>
    <submittedName>
        <fullName evidence="9">Uncharacterized inner membrane protein RarD</fullName>
    </submittedName>
</protein>
<dbReference type="AlphaFoldDB" id="A0A3B0UI58"/>
<keyword evidence="6 8" id="KW-1133">Transmembrane helix</keyword>
<organism evidence="9">
    <name type="scientific">hydrothermal vent metagenome</name>
    <dbReference type="NCBI Taxonomy" id="652676"/>
    <lineage>
        <taxon>unclassified sequences</taxon>
        <taxon>metagenomes</taxon>
        <taxon>ecological metagenomes</taxon>
    </lineage>
</organism>
<dbReference type="InterPro" id="IPR004626">
    <property type="entry name" value="RarD"/>
</dbReference>